<keyword evidence="3" id="KW-0479">Metal-binding</keyword>
<accession>A0A927RD07</accession>
<dbReference type="InterPro" id="IPR008972">
    <property type="entry name" value="Cupredoxin"/>
</dbReference>
<dbReference type="EC" id="1.16.3.4" evidence="5"/>
<sequence length="531" mass="57875">MVGATRALGPVVTLSRRDALRLLGAGALGTFAAAATTSASGCSLLGSGSPEPRLLESEGPLPAPFRVPLPVPAVAKPVRTDATTDYYDLSPRVAEQEILPGLRTRIWGYAGAFPGPTLEARSGRRVVVHQTNQLPVPVVTHLHGGRTPAASDGYPTDLLLPSHGDFPGRMGDPRANVARGSRGYDFPMDQRAAALWYHDHRMDFTAPQVWRGLAGMCFVRDDDEDALPLPRGEQEVPLLICDRAFDADGTLRYPALDPELRAEPGVREAYAGGVLGDVILVNGAPWPSLDVSTRRYRFRILNASNARRYELSLDPVPHGSPVFVQIGGDGGLLERPLARSTLTLAPAERLDVVVDFTGSPVGTTVLLRNSAAEGPAGRVMRFRVVRKERDETSVPPRLSRIERLDPARAVATRDLSFESGDVHGHSGWTINGDPFDPIRATARPRFGSTEVWRLTSDVAHPVHLHLVHFQVLTIDGERPAADLGWKDTIDLRPAQTVEIIARFDGYRGRYAFHCHNLEHEDMAMMGNFEVV</sequence>
<evidence type="ECO:0000256" key="9">
    <source>
        <dbReference type="ARBA" id="ARBA00048092"/>
    </source>
</evidence>
<evidence type="ECO:0000256" key="5">
    <source>
        <dbReference type="ARBA" id="ARBA00038978"/>
    </source>
</evidence>
<keyword evidence="4" id="KW-0560">Oxidoreductase</keyword>
<comment type="similarity">
    <text evidence="1">Belongs to the multicopper oxidase family.</text>
</comment>
<dbReference type="PANTHER" id="PTHR48267:SF1">
    <property type="entry name" value="BILIRUBIN OXIDASE"/>
    <property type="match status" value="1"/>
</dbReference>
<gene>
    <name evidence="12" type="ORF">HEB94_008700</name>
</gene>
<organism evidence="12 13">
    <name type="scientific">Actinopolymorpha pittospori</name>
    <dbReference type="NCBI Taxonomy" id="648752"/>
    <lineage>
        <taxon>Bacteria</taxon>
        <taxon>Bacillati</taxon>
        <taxon>Actinomycetota</taxon>
        <taxon>Actinomycetes</taxon>
        <taxon>Propionibacteriales</taxon>
        <taxon>Actinopolymorphaceae</taxon>
        <taxon>Actinopolymorpha</taxon>
    </lineage>
</organism>
<dbReference type="GO" id="GO:0005507">
    <property type="term" value="F:copper ion binding"/>
    <property type="evidence" value="ECO:0007669"/>
    <property type="project" value="InterPro"/>
</dbReference>
<evidence type="ECO:0000313" key="12">
    <source>
        <dbReference type="EMBL" id="MBE1611852.1"/>
    </source>
</evidence>
<evidence type="ECO:0000256" key="4">
    <source>
        <dbReference type="ARBA" id="ARBA00023002"/>
    </source>
</evidence>
<keyword evidence="13" id="KW-1185">Reference proteome</keyword>
<dbReference type="InterPro" id="IPR006311">
    <property type="entry name" value="TAT_signal"/>
</dbReference>
<evidence type="ECO:0000313" key="13">
    <source>
        <dbReference type="Proteomes" id="UP000638648"/>
    </source>
</evidence>
<protein>
    <recommendedName>
        <fullName evidence="6">Multicopper oxidase CueO</fullName>
        <ecNumber evidence="5">1.16.3.4</ecNumber>
    </recommendedName>
    <alternativeName>
        <fullName evidence="7">Copper efflux oxidase</fullName>
    </alternativeName>
    <alternativeName>
        <fullName evidence="8">Cuprous oxidase</fullName>
    </alternativeName>
</protein>
<dbReference type="InterPro" id="IPR011707">
    <property type="entry name" value="Cu-oxidase-like_N"/>
</dbReference>
<comment type="subunit">
    <text evidence="2">Monomer.</text>
</comment>
<feature type="domain" description="Plastocyanin-like" evidence="10">
    <location>
        <begin position="426"/>
        <end position="530"/>
    </location>
</feature>
<name>A0A927RD07_9ACTN</name>
<dbReference type="RefSeq" id="WP_337918325.1">
    <property type="nucleotide sequence ID" value="NZ_BAABJL010000176.1"/>
</dbReference>
<reference evidence="12" key="1">
    <citation type="submission" date="2020-10" db="EMBL/GenBank/DDBJ databases">
        <title>Sequencing the genomes of 1000 actinobacteria strains.</title>
        <authorList>
            <person name="Klenk H.-P."/>
        </authorList>
    </citation>
    <scope>NUCLEOTIDE SEQUENCE</scope>
    <source>
        <strain evidence="12">DSM 45354</strain>
    </source>
</reference>
<evidence type="ECO:0000256" key="8">
    <source>
        <dbReference type="ARBA" id="ARBA00043090"/>
    </source>
</evidence>
<dbReference type="InterPro" id="IPR002355">
    <property type="entry name" value="Cu_oxidase_Cu_BS"/>
</dbReference>
<comment type="catalytic activity">
    <reaction evidence="9">
        <text>4 Cu(+) + O2 + 4 H(+) = 4 Cu(2+) + 2 H2O</text>
        <dbReference type="Rhea" id="RHEA:30083"/>
        <dbReference type="ChEBI" id="CHEBI:15377"/>
        <dbReference type="ChEBI" id="CHEBI:15378"/>
        <dbReference type="ChEBI" id="CHEBI:15379"/>
        <dbReference type="ChEBI" id="CHEBI:29036"/>
        <dbReference type="ChEBI" id="CHEBI:49552"/>
        <dbReference type="EC" id="1.16.3.4"/>
    </reaction>
    <physiologicalReaction direction="left-to-right" evidence="9">
        <dbReference type="Rhea" id="RHEA:30084"/>
    </physiologicalReaction>
</comment>
<dbReference type="PROSITE" id="PS51318">
    <property type="entry name" value="TAT"/>
    <property type="match status" value="1"/>
</dbReference>
<evidence type="ECO:0000256" key="3">
    <source>
        <dbReference type="ARBA" id="ARBA00022723"/>
    </source>
</evidence>
<dbReference type="EMBL" id="JADBEM010000001">
    <property type="protein sequence ID" value="MBE1611852.1"/>
    <property type="molecule type" value="Genomic_DNA"/>
</dbReference>
<dbReference type="Gene3D" id="2.60.40.420">
    <property type="entry name" value="Cupredoxins - blue copper proteins"/>
    <property type="match status" value="4"/>
</dbReference>
<feature type="domain" description="Plastocyanin-like" evidence="11">
    <location>
        <begin position="180"/>
        <end position="222"/>
    </location>
</feature>
<dbReference type="InterPro" id="IPR011706">
    <property type="entry name" value="Cu-oxidase_C"/>
</dbReference>
<keyword evidence="12" id="KW-0946">Virion</keyword>
<dbReference type="PANTHER" id="PTHR48267">
    <property type="entry name" value="CUPREDOXIN SUPERFAMILY PROTEIN"/>
    <property type="match status" value="1"/>
</dbReference>
<dbReference type="InterPro" id="IPR045087">
    <property type="entry name" value="Cu-oxidase_fam"/>
</dbReference>
<proteinExistence type="inferred from homology"/>
<dbReference type="GO" id="GO:0016491">
    <property type="term" value="F:oxidoreductase activity"/>
    <property type="evidence" value="ECO:0007669"/>
    <property type="project" value="UniProtKB-KW"/>
</dbReference>
<evidence type="ECO:0000259" key="11">
    <source>
        <dbReference type="Pfam" id="PF07732"/>
    </source>
</evidence>
<keyword evidence="12" id="KW-0167">Capsid protein</keyword>
<evidence type="ECO:0000256" key="1">
    <source>
        <dbReference type="ARBA" id="ARBA00010609"/>
    </source>
</evidence>
<dbReference type="Pfam" id="PF07732">
    <property type="entry name" value="Cu-oxidase_3"/>
    <property type="match status" value="2"/>
</dbReference>
<feature type="domain" description="Plastocyanin-like" evidence="11">
    <location>
        <begin position="99"/>
        <end position="155"/>
    </location>
</feature>
<evidence type="ECO:0000256" key="6">
    <source>
        <dbReference type="ARBA" id="ARBA00041027"/>
    </source>
</evidence>
<evidence type="ECO:0000256" key="2">
    <source>
        <dbReference type="ARBA" id="ARBA00011245"/>
    </source>
</evidence>
<evidence type="ECO:0000256" key="7">
    <source>
        <dbReference type="ARBA" id="ARBA00042896"/>
    </source>
</evidence>
<dbReference type="AlphaFoldDB" id="A0A927RD07"/>
<dbReference type="SUPFAM" id="SSF49503">
    <property type="entry name" value="Cupredoxins"/>
    <property type="match status" value="3"/>
</dbReference>
<evidence type="ECO:0000259" key="10">
    <source>
        <dbReference type="Pfam" id="PF07731"/>
    </source>
</evidence>
<dbReference type="Pfam" id="PF07731">
    <property type="entry name" value="Cu-oxidase_2"/>
    <property type="match status" value="1"/>
</dbReference>
<dbReference type="PROSITE" id="PS00080">
    <property type="entry name" value="MULTICOPPER_OXIDASE2"/>
    <property type="match status" value="1"/>
</dbReference>
<comment type="caution">
    <text evidence="12">The sequence shown here is derived from an EMBL/GenBank/DDBJ whole genome shotgun (WGS) entry which is preliminary data.</text>
</comment>
<dbReference type="Proteomes" id="UP000638648">
    <property type="component" value="Unassembled WGS sequence"/>
</dbReference>